<dbReference type="PRINTS" id="PR00081">
    <property type="entry name" value="GDHRDH"/>
</dbReference>
<dbReference type="EMBL" id="CP000750">
    <property type="protein sequence ID" value="ABS05336.1"/>
    <property type="molecule type" value="Genomic_DNA"/>
</dbReference>
<dbReference type="Gene3D" id="3.40.50.720">
    <property type="entry name" value="NAD(P)-binding Rossmann-like Domain"/>
    <property type="match status" value="1"/>
</dbReference>
<keyword evidence="2" id="KW-0560">Oxidoreductase</keyword>
<name>A6WEU7_KINRD</name>
<evidence type="ECO:0000256" key="2">
    <source>
        <dbReference type="ARBA" id="ARBA00023002"/>
    </source>
</evidence>
<protein>
    <submittedName>
        <fullName evidence="3">Short-chain dehydrogenase/reductase SDR</fullName>
    </submittedName>
</protein>
<evidence type="ECO:0000256" key="1">
    <source>
        <dbReference type="ARBA" id="ARBA00006484"/>
    </source>
</evidence>
<dbReference type="CDD" id="cd05233">
    <property type="entry name" value="SDR_c"/>
    <property type="match status" value="1"/>
</dbReference>
<dbReference type="NCBIfam" id="NF005912">
    <property type="entry name" value="PRK07904.1"/>
    <property type="match status" value="1"/>
</dbReference>
<comment type="similarity">
    <text evidence="1">Belongs to the short-chain dehydrogenases/reductases (SDR) family.</text>
</comment>
<dbReference type="KEGG" id="kra:Krad_3873"/>
<evidence type="ECO:0000313" key="3">
    <source>
        <dbReference type="EMBL" id="ABS05336.1"/>
    </source>
</evidence>
<dbReference type="PANTHER" id="PTHR43669">
    <property type="entry name" value="5-KETO-D-GLUCONATE 5-REDUCTASE"/>
    <property type="match status" value="1"/>
</dbReference>
<dbReference type="Proteomes" id="UP000001116">
    <property type="component" value="Chromosome"/>
</dbReference>
<evidence type="ECO:0000313" key="4">
    <source>
        <dbReference type="Proteomes" id="UP000001116"/>
    </source>
</evidence>
<dbReference type="Pfam" id="PF00106">
    <property type="entry name" value="adh_short"/>
    <property type="match status" value="1"/>
</dbReference>
<dbReference type="HOGENOM" id="CLU_010194_2_1_11"/>
<dbReference type="GO" id="GO:0016491">
    <property type="term" value="F:oxidoreductase activity"/>
    <property type="evidence" value="ECO:0007669"/>
    <property type="project" value="UniProtKB-KW"/>
</dbReference>
<dbReference type="SUPFAM" id="SSF51735">
    <property type="entry name" value="NAD(P)-binding Rossmann-fold domains"/>
    <property type="match status" value="1"/>
</dbReference>
<keyword evidence="4" id="KW-1185">Reference proteome</keyword>
<organism evidence="3 4">
    <name type="scientific">Kineococcus radiotolerans (strain ATCC BAA-149 / DSM 14245 / SRS30216)</name>
    <dbReference type="NCBI Taxonomy" id="266940"/>
    <lineage>
        <taxon>Bacteria</taxon>
        <taxon>Bacillati</taxon>
        <taxon>Actinomycetota</taxon>
        <taxon>Actinomycetes</taxon>
        <taxon>Kineosporiales</taxon>
        <taxon>Kineosporiaceae</taxon>
        <taxon>Kineococcus</taxon>
    </lineage>
</organism>
<dbReference type="STRING" id="266940.Krad_3873"/>
<accession>A6WEU7</accession>
<dbReference type="PANTHER" id="PTHR43669:SF6">
    <property type="entry name" value="DECAPRENYLPHOSPHORYL-2-KETO-BETA-D-ERYTHRO-PENTOSE REDUCTASE"/>
    <property type="match status" value="1"/>
</dbReference>
<proteinExistence type="inferred from homology"/>
<dbReference type="eggNOG" id="COG0300">
    <property type="taxonomic scope" value="Bacteria"/>
</dbReference>
<reference evidence="4" key="1">
    <citation type="journal article" date="2008" name="PLoS ONE">
        <title>Survival in nuclear waste, extreme resistance, and potential applications gleaned from the genome sequence of Kineococcus radiotolerans SRS30216.</title>
        <authorList>
            <person name="Bagwell C.E."/>
            <person name="Bhat S."/>
            <person name="Hawkins G.M."/>
            <person name="Smith B.W."/>
            <person name="Biswas T."/>
            <person name="Hoover T.R."/>
            <person name="Saunders E."/>
            <person name="Han C.S."/>
            <person name="Tsodikov O.V."/>
            <person name="Shimkets L.J."/>
        </authorList>
    </citation>
    <scope>NUCLEOTIDE SEQUENCE [LARGE SCALE GENOMIC DNA]</scope>
    <source>
        <strain evidence="4">ATCC BAA-149 / DSM 14245 / SRS30216</strain>
    </source>
</reference>
<dbReference type="AlphaFoldDB" id="A6WEU7"/>
<sequence>MSSPVIDALGNPRSVLLLGGTSDIGLAIVERLSPERPLRVTLAARPGARREAAVDRLHRRGHEVRAVDFEATDLEGHARVVQECFEGPFGDVDVTVLAFGVLGDNEVSWQDASEAVRVATVNYTAPVNLGVHLAARLQQQGHGVLVALSSVAGERARRSNFVYGSSKAGFDAFFTGLREALRPGGVRVVVVRPGFVTTKMTEGLKAAPLSVSAEQVAEVAVDAVRSGKETVWAPEPMRWVMSALRHVPAPVFRKLPL</sequence>
<gene>
    <name evidence="3" type="ordered locus">Krad_3873</name>
</gene>
<dbReference type="InterPro" id="IPR036291">
    <property type="entry name" value="NAD(P)-bd_dom_sf"/>
</dbReference>
<dbReference type="InterPro" id="IPR002347">
    <property type="entry name" value="SDR_fam"/>
</dbReference>